<dbReference type="SUPFAM" id="SSF81343">
    <property type="entry name" value="Fumarate reductase respiratory complex transmembrane subunits"/>
    <property type="match status" value="1"/>
</dbReference>
<feature type="transmembrane region" description="Helical" evidence="8">
    <location>
        <begin position="59"/>
        <end position="80"/>
    </location>
</feature>
<dbReference type="GO" id="GO:0016020">
    <property type="term" value="C:membrane"/>
    <property type="evidence" value="ECO:0007669"/>
    <property type="project" value="UniProtKB-SubCell"/>
</dbReference>
<evidence type="ECO:0000256" key="1">
    <source>
        <dbReference type="ARBA" id="ARBA00004370"/>
    </source>
</evidence>
<dbReference type="Gene3D" id="1.20.1300.10">
    <property type="entry name" value="Fumarate reductase/succinate dehydrogenase, transmembrane subunit"/>
    <property type="match status" value="1"/>
</dbReference>
<dbReference type="AlphaFoldDB" id="N6X4Z9"/>
<comment type="caution">
    <text evidence="9">The sequence shown here is derived from an EMBL/GenBank/DDBJ whole genome shotgun (WGS) entry which is preliminary data.</text>
</comment>
<dbReference type="STRING" id="888050.HMPREF9004_0451"/>
<dbReference type="HOGENOM" id="CLU_077968_1_0_11"/>
<protein>
    <submittedName>
        <fullName evidence="9">Uncharacterized protein</fullName>
    </submittedName>
</protein>
<feature type="transmembrane region" description="Helical" evidence="8">
    <location>
        <begin position="164"/>
        <end position="185"/>
    </location>
</feature>
<evidence type="ECO:0000256" key="7">
    <source>
        <dbReference type="ARBA" id="ARBA00023136"/>
    </source>
</evidence>
<dbReference type="EMBL" id="AQHZ01000007">
    <property type="protein sequence ID" value="ENO18781.1"/>
    <property type="molecule type" value="Genomic_DNA"/>
</dbReference>
<dbReference type="eggNOG" id="ENOG502Z7U4">
    <property type="taxonomic scope" value="Bacteria"/>
</dbReference>
<evidence type="ECO:0000256" key="8">
    <source>
        <dbReference type="SAM" id="Phobius"/>
    </source>
</evidence>
<keyword evidence="2" id="KW-0349">Heme</keyword>
<keyword evidence="10" id="KW-1185">Reference proteome</keyword>
<dbReference type="Proteomes" id="UP000013015">
    <property type="component" value="Unassembled WGS sequence"/>
</dbReference>
<comment type="subcellular location">
    <subcellularLocation>
        <location evidence="1">Membrane</location>
    </subcellularLocation>
</comment>
<dbReference type="Pfam" id="PF01127">
    <property type="entry name" value="Sdh_cyt"/>
    <property type="match status" value="1"/>
</dbReference>
<dbReference type="InterPro" id="IPR034804">
    <property type="entry name" value="SQR/QFR_C/D"/>
</dbReference>
<evidence type="ECO:0000313" key="10">
    <source>
        <dbReference type="Proteomes" id="UP000013015"/>
    </source>
</evidence>
<evidence type="ECO:0000313" key="9">
    <source>
        <dbReference type="EMBL" id="ENO18781.1"/>
    </source>
</evidence>
<dbReference type="InterPro" id="IPR000701">
    <property type="entry name" value="SuccDH_FuR_B_TM-su"/>
</dbReference>
<reference evidence="9 10" key="1">
    <citation type="submission" date="2013-03" db="EMBL/GenBank/DDBJ databases">
        <title>Reference genome for the Human Microbiome Project.</title>
        <authorList>
            <person name="Aqrawi P."/>
            <person name="Ayvaz T."/>
            <person name="Bess C."/>
            <person name="Blankenburg K."/>
            <person name="Coyle M."/>
            <person name="Deng J."/>
            <person name="Forbes L."/>
            <person name="Fowler G."/>
            <person name="Francisco L."/>
            <person name="Fu Q."/>
            <person name="Gibbs R."/>
            <person name="Gross S."/>
            <person name="Gubbala S."/>
            <person name="Hale W."/>
            <person name="Hemphill L."/>
            <person name="Highlander S."/>
            <person name="Hirani K."/>
            <person name="Jackson L."/>
            <person name="Jakkamsetti A."/>
            <person name="Javaid M."/>
            <person name="Jayaseelan J.C."/>
            <person name="Jiang H."/>
            <person name="Joshi V."/>
            <person name="Korchina V."/>
            <person name="Kovar C."/>
            <person name="Lara F."/>
            <person name="Lee S."/>
            <person name="Liu Y."/>
            <person name="Mata R."/>
            <person name="Mathew T."/>
            <person name="Munidasa M."/>
            <person name="Muzny D."/>
            <person name="Nazareth L."/>
            <person name="Ngo R."/>
            <person name="Nguyen L."/>
            <person name="Nguyen N."/>
            <person name="Okwuonu G."/>
            <person name="Ongeri F."/>
            <person name="Palculict T."/>
            <person name="Patil S."/>
            <person name="Petrosino J."/>
            <person name="Pham C."/>
            <person name="Pham P."/>
            <person name="Pu L.-L."/>
            <person name="Qin X."/>
            <person name="Qu J."/>
            <person name="Reid J."/>
            <person name="Ross M."/>
            <person name="Ruth R."/>
            <person name="Saada N."/>
            <person name="San Lucas F."/>
            <person name="Santibanez J."/>
            <person name="Shang Y."/>
            <person name="Simmons D."/>
            <person name="Song X.-Z."/>
            <person name="Tang L.-Y."/>
            <person name="Thornton R."/>
            <person name="Warren J."/>
            <person name="Weissenberger G."/>
            <person name="Wilczek-Boney K."/>
            <person name="Worley K."/>
            <person name="Youmans B."/>
            <person name="Zhang J."/>
            <person name="Zhang L."/>
            <person name="Zhao Z."/>
            <person name="Zhou C."/>
            <person name="Zhu D."/>
            <person name="Zhu Y."/>
        </authorList>
    </citation>
    <scope>NUCLEOTIDE SEQUENCE [LARGE SCALE GENOMIC DNA]</scope>
    <source>
        <strain evidence="9 10">F0333</strain>
    </source>
</reference>
<dbReference type="InterPro" id="IPR011138">
    <property type="entry name" value="Cytochrome_b-558"/>
</dbReference>
<keyword evidence="6" id="KW-0408">Iron</keyword>
<keyword evidence="5 8" id="KW-1133">Transmembrane helix</keyword>
<evidence type="ECO:0000256" key="3">
    <source>
        <dbReference type="ARBA" id="ARBA00022692"/>
    </source>
</evidence>
<dbReference type="PATRIC" id="fig|888050.3.peg.439"/>
<feature type="transmembrane region" description="Helical" evidence="8">
    <location>
        <begin position="113"/>
        <end position="136"/>
    </location>
</feature>
<evidence type="ECO:0000256" key="5">
    <source>
        <dbReference type="ARBA" id="ARBA00022989"/>
    </source>
</evidence>
<feature type="transmembrane region" description="Helical" evidence="8">
    <location>
        <begin position="245"/>
        <end position="272"/>
    </location>
</feature>
<accession>N6X4Z9</accession>
<gene>
    <name evidence="9" type="ORF">HMPREF9004_0451</name>
</gene>
<feature type="transmembrane region" description="Helical" evidence="8">
    <location>
        <begin position="205"/>
        <end position="224"/>
    </location>
</feature>
<proteinExistence type="predicted"/>
<keyword evidence="7 8" id="KW-0472">Membrane</keyword>
<dbReference type="NCBIfam" id="TIGR02046">
    <property type="entry name" value="sdhC_b558_fam"/>
    <property type="match status" value="1"/>
</dbReference>
<dbReference type="GO" id="GO:0046872">
    <property type="term" value="F:metal ion binding"/>
    <property type="evidence" value="ECO:0007669"/>
    <property type="project" value="UniProtKB-KW"/>
</dbReference>
<evidence type="ECO:0000256" key="2">
    <source>
        <dbReference type="ARBA" id="ARBA00022617"/>
    </source>
</evidence>
<name>N6X4Z9_9ACTO</name>
<sequence>MNSLGNRRDCAGNSQPRVKVRFQWAEGRRIGTISGLILFFMATTNVATKKRRAWTTSVFIKQLMAVSGFVFVFFLLFHSYGNLKMFLGQEAYDHYAHWLKEEAFVPIFPHGGFIWVFRAAMLLMLLIHLFAAAYTWRRSKKARSSRYVVKKSVTDSYAARTMRLSGVLIFLIFVFHILHFTVGAVKTGFGADATPYERMVASFQSPLVVLLYLLFVALVCLHVSHGFWSMFQSLGWVRPATRKAMLILSGLVGAIILVMFMAPPLAIAAGFIS</sequence>
<evidence type="ECO:0000256" key="6">
    <source>
        <dbReference type="ARBA" id="ARBA00023004"/>
    </source>
</evidence>
<organism evidence="9 10">
    <name type="scientific">Schaalia cardiffensis F0333</name>
    <dbReference type="NCBI Taxonomy" id="888050"/>
    <lineage>
        <taxon>Bacteria</taxon>
        <taxon>Bacillati</taxon>
        <taxon>Actinomycetota</taxon>
        <taxon>Actinomycetes</taxon>
        <taxon>Actinomycetales</taxon>
        <taxon>Actinomycetaceae</taxon>
        <taxon>Schaalia</taxon>
    </lineage>
</organism>
<keyword evidence="4" id="KW-0479">Metal-binding</keyword>
<evidence type="ECO:0000256" key="4">
    <source>
        <dbReference type="ARBA" id="ARBA00022723"/>
    </source>
</evidence>
<dbReference type="CDD" id="cd03498">
    <property type="entry name" value="SQR_TypeB_2_TM"/>
    <property type="match status" value="1"/>
</dbReference>
<keyword evidence="3 8" id="KW-0812">Transmembrane</keyword>